<dbReference type="Pfam" id="PF11955">
    <property type="entry name" value="PORR"/>
    <property type="match status" value="1"/>
</dbReference>
<keyword evidence="1" id="KW-0175">Coiled coil</keyword>
<feature type="coiled-coil region" evidence="1">
    <location>
        <begin position="60"/>
        <end position="91"/>
    </location>
</feature>
<dbReference type="InterPro" id="IPR021099">
    <property type="entry name" value="PORR_domain"/>
</dbReference>
<keyword evidence="3" id="KW-0732">Signal</keyword>
<dbReference type="PANTHER" id="PTHR31476:SF4">
    <property type="entry name" value="PROTEIN WHAT'S THIS FACTOR 1 HOMOLOG, CHLOROPLASTIC"/>
    <property type="match status" value="1"/>
</dbReference>
<dbReference type="Proteomes" id="UP000001514">
    <property type="component" value="Unassembled WGS sequence"/>
</dbReference>
<gene>
    <name evidence="5" type="primary">RPD1L7a-2</name>
    <name evidence="5" type="ORF">SELMODRAFT_451386</name>
</gene>
<dbReference type="AlphaFoldDB" id="D8QSC7"/>
<feature type="region of interest" description="Disordered" evidence="2">
    <location>
        <begin position="490"/>
        <end position="563"/>
    </location>
</feature>
<proteinExistence type="predicted"/>
<feature type="compositionally biased region" description="Acidic residues" evidence="2">
    <location>
        <begin position="533"/>
        <end position="549"/>
    </location>
</feature>
<feature type="signal peptide" evidence="3">
    <location>
        <begin position="1"/>
        <end position="22"/>
    </location>
</feature>
<feature type="coiled-coil region" evidence="1">
    <location>
        <begin position="209"/>
        <end position="236"/>
    </location>
</feature>
<dbReference type="InParanoid" id="D8QSC7"/>
<name>D8QSC7_SELML</name>
<feature type="domain" description="PORR" evidence="4">
    <location>
        <begin position="151"/>
        <end position="473"/>
    </location>
</feature>
<dbReference type="KEGG" id="smo:SELMODRAFT_451386"/>
<feature type="compositionally biased region" description="Polar residues" evidence="2">
    <location>
        <begin position="553"/>
        <end position="563"/>
    </location>
</feature>
<dbReference type="GO" id="GO:0003723">
    <property type="term" value="F:RNA binding"/>
    <property type="evidence" value="ECO:0007669"/>
    <property type="project" value="InterPro"/>
</dbReference>
<reference evidence="5 6" key="1">
    <citation type="journal article" date="2011" name="Science">
        <title>The Selaginella genome identifies genetic changes associated with the evolution of vascular plants.</title>
        <authorList>
            <person name="Banks J.A."/>
            <person name="Nishiyama T."/>
            <person name="Hasebe M."/>
            <person name="Bowman J.L."/>
            <person name="Gribskov M."/>
            <person name="dePamphilis C."/>
            <person name="Albert V.A."/>
            <person name="Aono N."/>
            <person name="Aoyama T."/>
            <person name="Ambrose B.A."/>
            <person name="Ashton N.W."/>
            <person name="Axtell M.J."/>
            <person name="Barker E."/>
            <person name="Barker M.S."/>
            <person name="Bennetzen J.L."/>
            <person name="Bonawitz N.D."/>
            <person name="Chapple C."/>
            <person name="Cheng C."/>
            <person name="Correa L.G."/>
            <person name="Dacre M."/>
            <person name="DeBarry J."/>
            <person name="Dreyer I."/>
            <person name="Elias M."/>
            <person name="Engstrom E.M."/>
            <person name="Estelle M."/>
            <person name="Feng L."/>
            <person name="Finet C."/>
            <person name="Floyd S.K."/>
            <person name="Frommer W.B."/>
            <person name="Fujita T."/>
            <person name="Gramzow L."/>
            <person name="Gutensohn M."/>
            <person name="Harholt J."/>
            <person name="Hattori M."/>
            <person name="Heyl A."/>
            <person name="Hirai T."/>
            <person name="Hiwatashi Y."/>
            <person name="Ishikawa M."/>
            <person name="Iwata M."/>
            <person name="Karol K.G."/>
            <person name="Koehler B."/>
            <person name="Kolukisaoglu U."/>
            <person name="Kubo M."/>
            <person name="Kurata T."/>
            <person name="Lalonde S."/>
            <person name="Li K."/>
            <person name="Li Y."/>
            <person name="Litt A."/>
            <person name="Lyons E."/>
            <person name="Manning G."/>
            <person name="Maruyama T."/>
            <person name="Michael T.P."/>
            <person name="Mikami K."/>
            <person name="Miyazaki S."/>
            <person name="Morinaga S."/>
            <person name="Murata T."/>
            <person name="Mueller-Roeber B."/>
            <person name="Nelson D.R."/>
            <person name="Obara M."/>
            <person name="Oguri Y."/>
            <person name="Olmstead R.G."/>
            <person name="Onodera N."/>
            <person name="Petersen B.L."/>
            <person name="Pils B."/>
            <person name="Prigge M."/>
            <person name="Rensing S.A."/>
            <person name="Riano-Pachon D.M."/>
            <person name="Roberts A.W."/>
            <person name="Sato Y."/>
            <person name="Scheller H.V."/>
            <person name="Schulz B."/>
            <person name="Schulz C."/>
            <person name="Shakirov E.V."/>
            <person name="Shibagaki N."/>
            <person name="Shinohara N."/>
            <person name="Shippen D.E."/>
            <person name="Soerensen I."/>
            <person name="Sotooka R."/>
            <person name="Sugimoto N."/>
            <person name="Sugita M."/>
            <person name="Sumikawa N."/>
            <person name="Tanurdzic M."/>
            <person name="Theissen G."/>
            <person name="Ulvskov P."/>
            <person name="Wakazuki S."/>
            <person name="Weng J.K."/>
            <person name="Willats W.W."/>
            <person name="Wipf D."/>
            <person name="Wolf P.G."/>
            <person name="Yang L."/>
            <person name="Zimmer A.D."/>
            <person name="Zhu Q."/>
            <person name="Mitros T."/>
            <person name="Hellsten U."/>
            <person name="Loque D."/>
            <person name="Otillar R."/>
            <person name="Salamov A."/>
            <person name="Schmutz J."/>
            <person name="Shapiro H."/>
            <person name="Lindquist E."/>
            <person name="Lucas S."/>
            <person name="Rokhsar D."/>
            <person name="Grigoriev I.V."/>
        </authorList>
    </citation>
    <scope>NUCLEOTIDE SEQUENCE [LARGE SCALE GENOMIC DNA]</scope>
</reference>
<organism evidence="6">
    <name type="scientific">Selaginella moellendorffii</name>
    <name type="common">Spikemoss</name>
    <dbReference type="NCBI Taxonomy" id="88036"/>
    <lineage>
        <taxon>Eukaryota</taxon>
        <taxon>Viridiplantae</taxon>
        <taxon>Streptophyta</taxon>
        <taxon>Embryophyta</taxon>
        <taxon>Tracheophyta</taxon>
        <taxon>Lycopodiopsida</taxon>
        <taxon>Selaginellales</taxon>
        <taxon>Selaginellaceae</taxon>
        <taxon>Selaginella</taxon>
    </lineage>
</organism>
<accession>D8QSC7</accession>
<evidence type="ECO:0000256" key="2">
    <source>
        <dbReference type="SAM" id="MobiDB-lite"/>
    </source>
</evidence>
<evidence type="ECO:0000256" key="1">
    <source>
        <dbReference type="SAM" id="Coils"/>
    </source>
</evidence>
<dbReference type="PANTHER" id="PTHR31476">
    <property type="entry name" value="PROTEIN WHAT'S THIS FACTOR 1 HOMOLOG, CHLOROPLASTIC"/>
    <property type="match status" value="1"/>
</dbReference>
<evidence type="ECO:0000259" key="4">
    <source>
        <dbReference type="Pfam" id="PF11955"/>
    </source>
</evidence>
<dbReference type="EMBL" id="GL377566">
    <property type="protein sequence ID" value="EFJ37413.1"/>
    <property type="molecule type" value="Genomic_DNA"/>
</dbReference>
<evidence type="ECO:0000313" key="5">
    <source>
        <dbReference type="EMBL" id="EFJ37413.1"/>
    </source>
</evidence>
<protein>
    <submittedName>
        <fullName evidence="5">Uncharacterized protein RPD1L7a-2</fullName>
    </submittedName>
</protein>
<keyword evidence="6" id="KW-1185">Reference proteome</keyword>
<evidence type="ECO:0000313" key="6">
    <source>
        <dbReference type="Proteomes" id="UP000001514"/>
    </source>
</evidence>
<dbReference type="InterPro" id="IPR045040">
    <property type="entry name" value="PORR_fam"/>
</dbReference>
<sequence length="563" mass="64899">MNQILLTIALLLLTSWCPVTQHCRVFEDDCKSKGVNEIHPITETVDLGEMLVEALRKLGEDLLEDLHKKLSEELHKLRQELGEDVRSLQEDLCKDKCDLCKQVLPIGGKKGLGLYKGDAATPGIRILTGCMVSSKRSMGGFSGGQDALTYAKLAVREKEMRLIHRVAGAVAAKELVSKARFQKIAKKLGFRNRDSEFFLRKFRLMFEMCDKESRKIVELTETMKHLMKREEEVLKQHEPYAVQVLRKLLMMAKEGRIPVKKLSILKPCFGFSEDFETTTLVRFPDFFTITRNQKDDAMLELGAWDPALAVTARELRGVKHIDPSRKDKFCEGNPHSFRVAFENNCEMERDRYLKLLSFQKRRFDSPYERGVKVDDPDGSPEARKRSLAVCHEFLSLTLLKRANVRDLAILKDELQLPEDLAKFLRRESLFFAMERLNNYYFVFLREAYHWDYKIEMSPYIDLRRKYVELALVSRKKRPLKRSLLPLTDPRRRSRSSLCTPDSLPEAEPDLSKAVNDEQLEETTYESDHPAEVSDSDDFTDGTSDDTEDDVISREQQPATASSR</sequence>
<dbReference type="Gramene" id="EFJ37413">
    <property type="protein sequence ID" value="EFJ37413"/>
    <property type="gene ID" value="SELMODRAFT_451386"/>
</dbReference>
<feature type="chain" id="PRO_5003121128" evidence="3">
    <location>
        <begin position="23"/>
        <end position="563"/>
    </location>
</feature>
<evidence type="ECO:0000256" key="3">
    <source>
        <dbReference type="SAM" id="SignalP"/>
    </source>
</evidence>
<dbReference type="HOGENOM" id="CLU_484326_0_0_1"/>